<feature type="compositionally biased region" description="Basic residues" evidence="1">
    <location>
        <begin position="116"/>
        <end position="128"/>
    </location>
</feature>
<feature type="compositionally biased region" description="Acidic residues" evidence="1">
    <location>
        <begin position="159"/>
        <end position="168"/>
    </location>
</feature>
<evidence type="ECO:0000313" key="2">
    <source>
        <dbReference type="EMBL" id="KPJ04511.1"/>
    </source>
</evidence>
<dbReference type="EMBL" id="KQ458978">
    <property type="protein sequence ID" value="KPJ04511.1"/>
    <property type="molecule type" value="Genomic_DNA"/>
</dbReference>
<organism evidence="2 3">
    <name type="scientific">Papilio xuthus</name>
    <name type="common">Asian swallowtail butterfly</name>
    <dbReference type="NCBI Taxonomy" id="66420"/>
    <lineage>
        <taxon>Eukaryota</taxon>
        <taxon>Metazoa</taxon>
        <taxon>Ecdysozoa</taxon>
        <taxon>Arthropoda</taxon>
        <taxon>Hexapoda</taxon>
        <taxon>Insecta</taxon>
        <taxon>Pterygota</taxon>
        <taxon>Neoptera</taxon>
        <taxon>Endopterygota</taxon>
        <taxon>Lepidoptera</taxon>
        <taxon>Glossata</taxon>
        <taxon>Ditrysia</taxon>
        <taxon>Papilionoidea</taxon>
        <taxon>Papilionidae</taxon>
        <taxon>Papilioninae</taxon>
        <taxon>Papilio</taxon>
    </lineage>
</organism>
<keyword evidence="3" id="KW-1185">Reference proteome</keyword>
<evidence type="ECO:0000256" key="1">
    <source>
        <dbReference type="SAM" id="MobiDB-lite"/>
    </source>
</evidence>
<gene>
    <name evidence="2" type="ORF">RR46_01005</name>
</gene>
<name>A0A0N1IN90_PAPXU</name>
<accession>A0A0N1IN90</accession>
<dbReference type="Proteomes" id="UP000053268">
    <property type="component" value="Unassembled WGS sequence"/>
</dbReference>
<feature type="region of interest" description="Disordered" evidence="1">
    <location>
        <begin position="1"/>
        <end position="28"/>
    </location>
</feature>
<feature type="region of interest" description="Disordered" evidence="1">
    <location>
        <begin position="116"/>
        <end position="168"/>
    </location>
</feature>
<evidence type="ECO:0000313" key="3">
    <source>
        <dbReference type="Proteomes" id="UP000053268"/>
    </source>
</evidence>
<protein>
    <submittedName>
        <fullName evidence="2">Uncharacterized protein</fullName>
    </submittedName>
</protein>
<dbReference type="AlphaFoldDB" id="A0A0N1IN90"/>
<reference evidence="2 3" key="1">
    <citation type="journal article" date="2015" name="Nat. Commun.">
        <title>Outbred genome sequencing and CRISPR/Cas9 gene editing in butterflies.</title>
        <authorList>
            <person name="Li X."/>
            <person name="Fan D."/>
            <person name="Zhang W."/>
            <person name="Liu G."/>
            <person name="Zhang L."/>
            <person name="Zhao L."/>
            <person name="Fang X."/>
            <person name="Chen L."/>
            <person name="Dong Y."/>
            <person name="Chen Y."/>
            <person name="Ding Y."/>
            <person name="Zhao R."/>
            <person name="Feng M."/>
            <person name="Zhu Y."/>
            <person name="Feng Y."/>
            <person name="Jiang X."/>
            <person name="Zhu D."/>
            <person name="Xiang H."/>
            <person name="Feng X."/>
            <person name="Li S."/>
            <person name="Wang J."/>
            <person name="Zhang G."/>
            <person name="Kronforst M.R."/>
            <person name="Wang W."/>
        </authorList>
    </citation>
    <scope>NUCLEOTIDE SEQUENCE [LARGE SCALE GENOMIC DNA]</scope>
    <source>
        <strain evidence="2">Ya'a_city_454_Px</strain>
        <tissue evidence="2">Whole body</tissue>
    </source>
</reference>
<sequence length="168" mass="18727">MAEKYEKTSKHQQRFSGTSKQPSPNTKAIPAYRQLQGSSRTEHITISKDTNASVPLVLLMSMGVDKHLGVPAARLSLTDQRDYMGRGHDDGNPVRFTSNGVKICVGGVCINSKRQDKRVRGLKHSKPPRNREEEPVRQSKGIGERGILIRFPKSKGEQEEYADVGDEK</sequence>
<feature type="compositionally biased region" description="Polar residues" evidence="1">
    <location>
        <begin position="14"/>
        <end position="26"/>
    </location>
</feature>
<proteinExistence type="predicted"/>